<evidence type="ECO:0000256" key="2">
    <source>
        <dbReference type="ARBA" id="ARBA00012000"/>
    </source>
</evidence>
<dbReference type="GO" id="GO:0043916">
    <property type="term" value="F:DNA-7-methylguanine glycosylase activity"/>
    <property type="evidence" value="ECO:0007669"/>
    <property type="project" value="TreeGrafter"/>
</dbReference>
<evidence type="ECO:0000313" key="8">
    <source>
        <dbReference type="Proteomes" id="UP000265742"/>
    </source>
</evidence>
<dbReference type="RefSeq" id="WP_119481593.1">
    <property type="nucleotide sequence ID" value="NZ_QXTG01000001.1"/>
</dbReference>
<evidence type="ECO:0000256" key="4">
    <source>
        <dbReference type="ARBA" id="ARBA00023204"/>
    </source>
</evidence>
<proteinExistence type="predicted"/>
<dbReference type="CDD" id="cd00056">
    <property type="entry name" value="ENDO3c"/>
    <property type="match status" value="1"/>
</dbReference>
<dbReference type="InterPro" id="IPR037046">
    <property type="entry name" value="AlkA_N_sf"/>
</dbReference>
<name>A0A3A1U3W6_9MICO</name>
<evidence type="ECO:0000313" key="7">
    <source>
        <dbReference type="EMBL" id="RIX31231.1"/>
    </source>
</evidence>
<dbReference type="InterPro" id="IPR011257">
    <property type="entry name" value="DNA_glycosylase"/>
</dbReference>
<dbReference type="GO" id="GO:0008725">
    <property type="term" value="F:DNA-3-methyladenine glycosylase activity"/>
    <property type="evidence" value="ECO:0007669"/>
    <property type="project" value="TreeGrafter"/>
</dbReference>
<dbReference type="Pfam" id="PF00730">
    <property type="entry name" value="HhH-GPD"/>
    <property type="match status" value="1"/>
</dbReference>
<organism evidence="7 8">
    <name type="scientific">Amnibacterium setariae</name>
    <dbReference type="NCBI Taxonomy" id="2306585"/>
    <lineage>
        <taxon>Bacteria</taxon>
        <taxon>Bacillati</taxon>
        <taxon>Actinomycetota</taxon>
        <taxon>Actinomycetes</taxon>
        <taxon>Micrococcales</taxon>
        <taxon>Microbacteriaceae</taxon>
        <taxon>Amnibacterium</taxon>
    </lineage>
</organism>
<evidence type="ECO:0000259" key="6">
    <source>
        <dbReference type="SMART" id="SM01009"/>
    </source>
</evidence>
<dbReference type="InterPro" id="IPR051912">
    <property type="entry name" value="Alkylbase_DNA_Glycosylase/TA"/>
</dbReference>
<gene>
    <name evidence="7" type="ORF">D1781_07710</name>
</gene>
<dbReference type="PANTHER" id="PTHR43003:SF13">
    <property type="entry name" value="DNA-3-METHYLADENINE GLYCOSYLASE 2"/>
    <property type="match status" value="1"/>
</dbReference>
<reference evidence="8" key="1">
    <citation type="submission" date="2018-09" db="EMBL/GenBank/DDBJ databases">
        <authorList>
            <person name="Kim I."/>
        </authorList>
    </citation>
    <scope>NUCLEOTIDE SEQUENCE [LARGE SCALE GENOMIC DNA]</scope>
    <source>
        <strain evidence="8">DD4a</strain>
    </source>
</reference>
<dbReference type="GO" id="GO:0032993">
    <property type="term" value="C:protein-DNA complex"/>
    <property type="evidence" value="ECO:0007669"/>
    <property type="project" value="TreeGrafter"/>
</dbReference>
<sequence>MIELVRRLPFRPPLDPSNLYGHLAATAVPGVEEWADGAYRAVVPLPGGPSVVTVGLPEADAVPVRLVLGEAADEEEALRRVRRTFDLDADPLEVDAALAADPGLAPLVAAAPGRRVPGTVDPEAMVLRAVLGQQVSTAAARTHAARLVAALGAPLEAPDGGLTRVFPRAADLVAAPERVAEVVRMPASRLRTLLGVAAALADGVVDLAADPRVVRAALLALPGIGPWTADTVLMRALGDADAFLPGDLGVVAAARRLGLPDAPRALEVRSRAWSPYRAYAVQHLWATGEHAVNAVPA</sequence>
<dbReference type="GO" id="GO:0005737">
    <property type="term" value="C:cytoplasm"/>
    <property type="evidence" value="ECO:0007669"/>
    <property type="project" value="TreeGrafter"/>
</dbReference>
<dbReference type="EC" id="3.2.2.21" evidence="2"/>
<dbReference type="SMART" id="SM00478">
    <property type="entry name" value="ENDO3c"/>
    <property type="match status" value="1"/>
</dbReference>
<feature type="domain" description="DNA-3-methyladenine glycosylase AlkA N-terminal" evidence="6">
    <location>
        <begin position="5"/>
        <end position="121"/>
    </location>
</feature>
<dbReference type="GO" id="GO:0032131">
    <property type="term" value="F:alkylated DNA binding"/>
    <property type="evidence" value="ECO:0007669"/>
    <property type="project" value="TreeGrafter"/>
</dbReference>
<evidence type="ECO:0000259" key="5">
    <source>
        <dbReference type="SMART" id="SM00478"/>
    </source>
</evidence>
<dbReference type="SUPFAM" id="SSF55945">
    <property type="entry name" value="TATA-box binding protein-like"/>
    <property type="match status" value="1"/>
</dbReference>
<dbReference type="Proteomes" id="UP000265742">
    <property type="component" value="Unassembled WGS sequence"/>
</dbReference>
<evidence type="ECO:0000256" key="1">
    <source>
        <dbReference type="ARBA" id="ARBA00000086"/>
    </source>
</evidence>
<protein>
    <recommendedName>
        <fullName evidence="2">DNA-3-methyladenine glycosylase II</fullName>
        <ecNumber evidence="2">3.2.2.21</ecNumber>
    </recommendedName>
</protein>
<dbReference type="PANTHER" id="PTHR43003">
    <property type="entry name" value="DNA-3-METHYLADENINE GLYCOSYLASE"/>
    <property type="match status" value="1"/>
</dbReference>
<comment type="caution">
    <text evidence="7">The sequence shown here is derived from an EMBL/GenBank/DDBJ whole genome shotgun (WGS) entry which is preliminary data.</text>
</comment>
<dbReference type="InterPro" id="IPR023170">
    <property type="entry name" value="HhH_base_excis_C"/>
</dbReference>
<dbReference type="GO" id="GO:0006285">
    <property type="term" value="P:base-excision repair, AP site formation"/>
    <property type="evidence" value="ECO:0007669"/>
    <property type="project" value="TreeGrafter"/>
</dbReference>
<dbReference type="EMBL" id="QXTG01000001">
    <property type="protein sequence ID" value="RIX31231.1"/>
    <property type="molecule type" value="Genomic_DNA"/>
</dbReference>
<keyword evidence="3" id="KW-0227">DNA damage</keyword>
<comment type="catalytic activity">
    <reaction evidence="1">
        <text>Hydrolysis of alkylated DNA, releasing 3-methyladenine, 3-methylguanine, 7-methylguanine and 7-methyladenine.</text>
        <dbReference type="EC" id="3.2.2.21"/>
    </reaction>
</comment>
<keyword evidence="4" id="KW-0234">DNA repair</keyword>
<dbReference type="Gene3D" id="1.10.1670.10">
    <property type="entry name" value="Helix-hairpin-Helix base-excision DNA repair enzymes (C-terminal)"/>
    <property type="match status" value="1"/>
</dbReference>
<dbReference type="AlphaFoldDB" id="A0A3A1U3W6"/>
<keyword evidence="8" id="KW-1185">Reference proteome</keyword>
<dbReference type="Gene3D" id="1.10.340.30">
    <property type="entry name" value="Hypothetical protein, domain 2"/>
    <property type="match status" value="1"/>
</dbReference>
<dbReference type="Gene3D" id="3.30.310.20">
    <property type="entry name" value="DNA-3-methyladenine glycosylase AlkA, N-terminal domain"/>
    <property type="match status" value="1"/>
</dbReference>
<dbReference type="GO" id="GO:0006307">
    <property type="term" value="P:DNA alkylation repair"/>
    <property type="evidence" value="ECO:0007669"/>
    <property type="project" value="TreeGrafter"/>
</dbReference>
<dbReference type="SMART" id="SM01009">
    <property type="entry name" value="AlkA_N"/>
    <property type="match status" value="1"/>
</dbReference>
<evidence type="ECO:0000256" key="3">
    <source>
        <dbReference type="ARBA" id="ARBA00022763"/>
    </source>
</evidence>
<dbReference type="InterPro" id="IPR010316">
    <property type="entry name" value="AlkA_N"/>
</dbReference>
<feature type="domain" description="HhH-GPD" evidence="5">
    <location>
        <begin position="131"/>
        <end position="289"/>
    </location>
</feature>
<dbReference type="InterPro" id="IPR003265">
    <property type="entry name" value="HhH-GPD_domain"/>
</dbReference>
<dbReference type="Pfam" id="PF06029">
    <property type="entry name" value="AlkA_N"/>
    <property type="match status" value="1"/>
</dbReference>
<dbReference type="OrthoDB" id="9811249at2"/>
<dbReference type="SUPFAM" id="SSF48150">
    <property type="entry name" value="DNA-glycosylase"/>
    <property type="match status" value="1"/>
</dbReference>
<accession>A0A3A1U3W6</accession>